<accession>A0A6I2KV01</accession>
<proteinExistence type="predicted"/>
<reference evidence="3 4" key="1">
    <citation type="submission" date="2019-11" db="EMBL/GenBank/DDBJ databases">
        <title>Novel species isolated from a subtropical stream in China.</title>
        <authorList>
            <person name="Lu H."/>
        </authorList>
    </citation>
    <scope>NUCLEOTIDE SEQUENCE [LARGE SCALE GENOMIC DNA]</scope>
    <source>
        <strain evidence="3 4">FT80W</strain>
    </source>
</reference>
<evidence type="ECO:0008006" key="5">
    <source>
        <dbReference type="Google" id="ProtNLM"/>
    </source>
</evidence>
<feature type="region of interest" description="Disordered" evidence="1">
    <location>
        <begin position="37"/>
        <end position="91"/>
    </location>
</feature>
<keyword evidence="2" id="KW-0732">Signal</keyword>
<feature type="compositionally biased region" description="Low complexity" evidence="1">
    <location>
        <begin position="80"/>
        <end position="91"/>
    </location>
</feature>
<dbReference type="EMBL" id="WKJK01000001">
    <property type="protein sequence ID" value="MRW88937.1"/>
    <property type="molecule type" value="Genomic_DNA"/>
</dbReference>
<dbReference type="Proteomes" id="UP000433309">
    <property type="component" value="Unassembled WGS sequence"/>
</dbReference>
<sequence length="160" mass="15999">MMRRAAALLLAALATSPVPAGAQVSMGRLFSTPAERAAMETGRGTSAALAPNSPGQQPAPGTPGGPPAGAMPDNGPPGVPGAAGAAQGGAPAAASTLVMNGILRRGDNQTTVWLNNLPQRGSSTTTPNITVTLPSGRKVTLKAGQRYDLNEGRIKDVNEP</sequence>
<keyword evidence="4" id="KW-1185">Reference proteome</keyword>
<dbReference type="AlphaFoldDB" id="A0A6I2KV01"/>
<feature type="chain" id="PRO_5026328485" description="PEGA domain-containing protein" evidence="2">
    <location>
        <begin position="23"/>
        <end position="160"/>
    </location>
</feature>
<name>A0A6I2KV01_9BURK</name>
<organism evidence="3 4">
    <name type="scientific">Duganella guangzhouensis</name>
    <dbReference type="NCBI Taxonomy" id="2666084"/>
    <lineage>
        <taxon>Bacteria</taxon>
        <taxon>Pseudomonadati</taxon>
        <taxon>Pseudomonadota</taxon>
        <taxon>Betaproteobacteria</taxon>
        <taxon>Burkholderiales</taxon>
        <taxon>Oxalobacteraceae</taxon>
        <taxon>Telluria group</taxon>
        <taxon>Duganella</taxon>
    </lineage>
</organism>
<protein>
    <recommendedName>
        <fullName evidence="5">PEGA domain-containing protein</fullName>
    </recommendedName>
</protein>
<evidence type="ECO:0000256" key="2">
    <source>
        <dbReference type="SAM" id="SignalP"/>
    </source>
</evidence>
<comment type="caution">
    <text evidence="3">The sequence shown here is derived from an EMBL/GenBank/DDBJ whole genome shotgun (WGS) entry which is preliminary data.</text>
</comment>
<feature type="signal peptide" evidence="2">
    <location>
        <begin position="1"/>
        <end position="22"/>
    </location>
</feature>
<gene>
    <name evidence="3" type="ORF">GJ699_02965</name>
</gene>
<dbReference type="RefSeq" id="WP_154372918.1">
    <property type="nucleotide sequence ID" value="NZ_WKJK01000001.1"/>
</dbReference>
<evidence type="ECO:0000313" key="3">
    <source>
        <dbReference type="EMBL" id="MRW88937.1"/>
    </source>
</evidence>
<evidence type="ECO:0000256" key="1">
    <source>
        <dbReference type="SAM" id="MobiDB-lite"/>
    </source>
</evidence>
<evidence type="ECO:0000313" key="4">
    <source>
        <dbReference type="Proteomes" id="UP000433309"/>
    </source>
</evidence>